<dbReference type="PROSITE" id="PS00108">
    <property type="entry name" value="PROTEIN_KINASE_ST"/>
    <property type="match status" value="1"/>
</dbReference>
<dbReference type="SUPFAM" id="SSF56112">
    <property type="entry name" value="Protein kinase-like (PK-like)"/>
    <property type="match status" value="1"/>
</dbReference>
<keyword evidence="1 6" id="KW-0808">Transferase</keyword>
<comment type="caution">
    <text evidence="6">The sequence shown here is derived from an EMBL/GenBank/DDBJ whole genome shotgun (WGS) entry which is preliminary data.</text>
</comment>
<evidence type="ECO:0000256" key="1">
    <source>
        <dbReference type="ARBA" id="ARBA00022679"/>
    </source>
</evidence>
<organism evidence="6 7">
    <name type="scientific">Rhodanobacter ginsenosidimutans</name>
    <dbReference type="NCBI Taxonomy" id="490571"/>
    <lineage>
        <taxon>Bacteria</taxon>
        <taxon>Pseudomonadati</taxon>
        <taxon>Pseudomonadota</taxon>
        <taxon>Gammaproteobacteria</taxon>
        <taxon>Lysobacterales</taxon>
        <taxon>Rhodanobacteraceae</taxon>
        <taxon>Rhodanobacter</taxon>
    </lineage>
</organism>
<keyword evidence="3 6" id="KW-0418">Kinase</keyword>
<dbReference type="Gene3D" id="1.10.510.10">
    <property type="entry name" value="Transferase(Phosphotransferase) domain 1"/>
    <property type="match status" value="1"/>
</dbReference>
<dbReference type="Pfam" id="PF00069">
    <property type="entry name" value="Pkinase"/>
    <property type="match status" value="1"/>
</dbReference>
<dbReference type="InterPro" id="IPR011009">
    <property type="entry name" value="Kinase-like_dom_sf"/>
</dbReference>
<keyword evidence="2" id="KW-0547">Nucleotide-binding</keyword>
<gene>
    <name evidence="6" type="ORF">ACFPK0_13740</name>
</gene>
<dbReference type="CDD" id="cd14014">
    <property type="entry name" value="STKc_PknB_like"/>
    <property type="match status" value="1"/>
</dbReference>
<dbReference type="EC" id="2.7.11.1" evidence="6"/>
<dbReference type="Proteomes" id="UP001596018">
    <property type="component" value="Unassembled WGS sequence"/>
</dbReference>
<evidence type="ECO:0000256" key="3">
    <source>
        <dbReference type="ARBA" id="ARBA00022777"/>
    </source>
</evidence>
<sequence>MLKPYSRTDLHFRLDEEIGAEGRNSQVYRAHDPQLDANLVIKKIGKISMDADDYFRESSLLYGSAHSNVVPVLYACQDDECIYLAMPLYAQGSLKTLMAVRALTVREIVVFSTQLLSGLHHIHSKRLVHFDIKPDNVLISDRGEALLSDFGLAKPRDSNGIAGQDRLYGKMAPPESFRTEQFDHRFDIYQFGLTLYRMCLGDADYYSQYSSFIVNGVLDRLRYKHAVMNSQFPDTAASKYPEHIPERIISVVRKCLQTDPPDRYQSAIEIVNDMASVEGELLDWQYQMTGGNRSWVKLSDKCEVRLDLNDQWESQASKRSGDGAARRIKAFCGIKLNRQQVKQFLREN</sequence>
<dbReference type="EMBL" id="JBHSMM010000004">
    <property type="protein sequence ID" value="MFC5441084.1"/>
    <property type="molecule type" value="Genomic_DNA"/>
</dbReference>
<evidence type="ECO:0000256" key="2">
    <source>
        <dbReference type="ARBA" id="ARBA00022741"/>
    </source>
</evidence>
<name>A0ABW0JYM9_9GAMM</name>
<dbReference type="PANTHER" id="PTHR43289">
    <property type="entry name" value="MITOGEN-ACTIVATED PROTEIN KINASE KINASE KINASE 20-RELATED"/>
    <property type="match status" value="1"/>
</dbReference>
<dbReference type="GO" id="GO:0004674">
    <property type="term" value="F:protein serine/threonine kinase activity"/>
    <property type="evidence" value="ECO:0007669"/>
    <property type="project" value="UniProtKB-EC"/>
</dbReference>
<evidence type="ECO:0000256" key="4">
    <source>
        <dbReference type="ARBA" id="ARBA00022840"/>
    </source>
</evidence>
<accession>A0ABW0JYM9</accession>
<dbReference type="PROSITE" id="PS50011">
    <property type="entry name" value="PROTEIN_KINASE_DOM"/>
    <property type="match status" value="1"/>
</dbReference>
<reference evidence="7" key="1">
    <citation type="journal article" date="2019" name="Int. J. Syst. Evol. Microbiol.">
        <title>The Global Catalogue of Microorganisms (GCM) 10K type strain sequencing project: providing services to taxonomists for standard genome sequencing and annotation.</title>
        <authorList>
            <consortium name="The Broad Institute Genomics Platform"/>
            <consortium name="The Broad Institute Genome Sequencing Center for Infectious Disease"/>
            <person name="Wu L."/>
            <person name="Ma J."/>
        </authorList>
    </citation>
    <scope>NUCLEOTIDE SEQUENCE [LARGE SCALE GENOMIC DNA]</scope>
    <source>
        <strain evidence="7">KACC 12822</strain>
    </source>
</reference>
<keyword evidence="7" id="KW-1185">Reference proteome</keyword>
<feature type="domain" description="Protein kinase" evidence="5">
    <location>
        <begin position="13"/>
        <end position="277"/>
    </location>
</feature>
<dbReference type="InterPro" id="IPR008271">
    <property type="entry name" value="Ser/Thr_kinase_AS"/>
</dbReference>
<keyword evidence="4" id="KW-0067">ATP-binding</keyword>
<dbReference type="SMART" id="SM00220">
    <property type="entry name" value="S_TKc"/>
    <property type="match status" value="1"/>
</dbReference>
<dbReference type="InterPro" id="IPR000719">
    <property type="entry name" value="Prot_kinase_dom"/>
</dbReference>
<proteinExistence type="predicted"/>
<evidence type="ECO:0000313" key="7">
    <source>
        <dbReference type="Proteomes" id="UP001596018"/>
    </source>
</evidence>
<evidence type="ECO:0000259" key="5">
    <source>
        <dbReference type="PROSITE" id="PS50011"/>
    </source>
</evidence>
<dbReference type="RefSeq" id="WP_377341526.1">
    <property type="nucleotide sequence ID" value="NZ_JALBWS010000010.1"/>
</dbReference>
<evidence type="ECO:0000313" key="6">
    <source>
        <dbReference type="EMBL" id="MFC5441084.1"/>
    </source>
</evidence>
<dbReference type="PANTHER" id="PTHR43289:SF6">
    <property type="entry name" value="SERINE_THREONINE-PROTEIN KINASE NEKL-3"/>
    <property type="match status" value="1"/>
</dbReference>
<protein>
    <submittedName>
        <fullName evidence="6">Serine/threonine-protein kinase</fullName>
        <ecNumber evidence="6">2.7.11.1</ecNumber>
    </submittedName>
</protein>